<dbReference type="InterPro" id="IPR012340">
    <property type="entry name" value="NA-bd_OB-fold"/>
</dbReference>
<dbReference type="InterPro" id="IPR036315">
    <property type="entry name" value="BRCA2_hlx_sf"/>
</dbReference>
<keyword evidence="4" id="KW-0233">DNA recombination</keyword>
<keyword evidence="9" id="KW-1185">Reference proteome</keyword>
<evidence type="ECO:0000256" key="5">
    <source>
        <dbReference type="ARBA" id="ARBA00023204"/>
    </source>
</evidence>
<evidence type="ECO:0000256" key="6">
    <source>
        <dbReference type="SAM" id="MobiDB-lite"/>
    </source>
</evidence>
<dbReference type="Gene3D" id="2.40.50.140">
    <property type="entry name" value="Nucleic acid-binding proteins"/>
    <property type="match status" value="4"/>
</dbReference>
<dbReference type="Pfam" id="PF09121">
    <property type="entry name" value="Tower"/>
    <property type="match status" value="1"/>
</dbReference>
<dbReference type="Proteomes" id="UP000265140">
    <property type="component" value="Chromosome 1"/>
</dbReference>
<dbReference type="InterPro" id="IPR015252">
    <property type="entry name" value="BRCA2_hlx"/>
</dbReference>
<dbReference type="GeneTree" id="ENSGT00390000003602"/>
<evidence type="ECO:0000313" key="9">
    <source>
        <dbReference type="Proteomes" id="UP000265140"/>
    </source>
</evidence>
<dbReference type="InterPro" id="IPR015205">
    <property type="entry name" value="Tower_dom"/>
</dbReference>
<protein>
    <recommendedName>
        <fullName evidence="7">Tower domain-containing protein</fullName>
    </recommendedName>
</protein>
<dbReference type="Ensembl" id="ENSELUT00000093023.1">
    <property type="protein sequence ID" value="ENSELUP00000094436.1"/>
    <property type="gene ID" value="ENSELUG00000039088.1"/>
</dbReference>
<dbReference type="InterPro" id="IPR015188">
    <property type="entry name" value="BRCA2_OB_3"/>
</dbReference>
<evidence type="ECO:0000256" key="4">
    <source>
        <dbReference type="ARBA" id="ARBA00023172"/>
    </source>
</evidence>
<evidence type="ECO:0000256" key="3">
    <source>
        <dbReference type="ARBA" id="ARBA00023125"/>
    </source>
</evidence>
<sequence length="2932" mass="325111">MDARRNIFDSVKDQIWQDLGPLDPNWFEELTVKASSKDQGDTEREHSSTAKSCGQDGSFKILSTLDSSDMFSTPKVFRHRKLQSPESLIDKEPFPPDQVCCSGTSGTGITDTSPCLFGTSVGSETSSKPCRTTSYGEHFGLLDMPNQMQAHSAKRISESLGAELDADISWTSSLNTPVMSPTIILTKSVESRPLCPVKPSAGDQVMFVRNLFPSLSKESESAIPSLEINNRPLGQQVGRDGQLTGVFEMSVGSQDTLPGDESGLWKQTIPNVFEDREIRSTVASVLDGAEDVLSMFFSNSSLALRRVRAKERIKRKQSVSTRLSSIKEHIPTDNMEHEKVSCKRGREYSDTSATSESRTEIKSGDLGISQWTPISLSEISDFMDTFHYEGTSSMKHIIAHGAMDCAFLDSTGSLQPEPGSSKRTVLVESALSRKTVQGSSHPDGFQLKRSAVGSSPEHTFARKTRTFVYGVQNQPSSKQGKHSVSQMLLTSHVTPPKGNNQNINNNETIPNKQELNTGNLKNTGMDGNNQLVHQESATDKKIFSQAPTKDPVFDMSQLCKVFAQDFSQAVEFSKPCSRREEAIQNGFSASAGLSTVKQTKRKLTKLESGPKTPNYVTRDVMHTTNITKVTDTSVLKQALSCETGSPPTTEMNFISPLNGATVSKQSSVKFNGQVCVPCGSVSGFLQPDCGFKTNSKMKIHISSASLEKAKKRFKQIDDERVAVNCSGIGLNEEGNMSSGLMLVDESCLHPDPYTHKMTFESKGLLTASQRADVSELCSLLEDADSQFEFTQFKSAKHTTFVSTASSDKDLDPDLLTGIDFNDSFNSDIEKQSLKMVTPEKNTIVSQCKRICQVTSSDNKSLPISSTEKPIEHVLLKRALSIHSSSSEKIAKSSFGLLTKNTTRKHLDNMKKNTSEKQSDSKHLKCGISFKTAEGNAMAVSEKCLSKAKALFADLEEVNETNTNACAVKNTEQVEASPVKCKSEIDSNNKISSFTSNNKNSYEKKGDVNELCDKYIDKMEVNFTNSHKHTDDDDFQTASAKAGTISDCASKEQKNKCGFTTARGKRVYVSPASLLKARTLLNDCDELDNSKPGKIPSLYANISIQNIKQKSYFGFQKPCSKAAKIPMTAKNELNRGGTSHDIRGQENKMLELDNSQINVNNSLQNGCDFCTASGERECVPYGALLKAEALFSDCNVDGEELSKSMLRVDCTIPIQNSLQKQNGFKCVNGKGVTVSTKALQHAMECNTIVNAEINQENWAAKPTDVVVINSEKSNCGFMTAGGQKVVSEKGLLKARSILNDNLDENCPYLEKGFTKESSLFEASKWKSTDDLNTDCHTNLIHELPVKHGQFRTASGKGVIVSTKALQQAKGIFTDCDFIVNADAKPQNSPEKHPDIQKNNQEKSSCGFITAGGKKLHVSEKCILKARSILNENLDNCKYLEKGFTNNSSLFEPSQWKSKDQPETHCEFKSASGKGVTLSVKALQQVKALFNDCNSNMDSLISAAAKQENSEIKSADSLINSLGKSYCAFMTAGGKNVHISDKGILKAKSILYENLDDSCTNAIENVWVSDRVPLLTEDGTDIKHGARNKSNSSGIRGVEKSCDWALQKPESLLNEWEVVEYAEFENGLKVDVENIPIKEQNQISSFSTTHRNEVSVSEKGFEDVKFAYSPSGSGDNPVRSPCFSTASGKSVSVSENALQEPSANFKECVDDTLACYTNLHKSPEEKRRLKVPNPTIHSQCELVKADGLKDPKVIQTSVKVLHLSSLGVCKESSLSNLESLGLSSCSVTQKSCFAKKAMDCPKALLEAEDLTNQSPRLPEQARPMSCKGTFPVRSGTGKRQAADVKIRDEPPLKRRLLDEFDRTVDCNRRSSFSQVKSSSDGTFKDRRVFKYNVALQPNVTRQYRKLSLVAPRLNKNEPQITSDSTTKDIKPVSSKTIVFVPPFWKNIQPEPQRSSGCQDKAKASVVFVPPFRKGNHETTEGFSKSSEDKTSPLVFERGLHTESSVPLPEYNHIPVNDTSYDKANKSVPELNQQRIEETEAGRDGWSRRGVEAGTAKESKYCQPAPNCTDVAQDTQCLQLARDMQDIRIRKKMRQTIRPLPGSLYLAKTSGLARRTLRNAVRGQHPEQHTVEQLFGYGVHLHVAEISSENAEAFRFVCRHHFSSKAFIEGRLQLGDGAWLIPRDDGTAGKYEFYRALCDSPGVDPKLISEDWVFNHYRWVVWKKACMERAFPQVMGSLCLTPEQVLLQLKYRYDVEVDHSRRSALRKIMERDDNAAKTMVLCVCGIVTKGHNPTRLSWSETKTPQSAAESSPVAVILLTDGWYAIKTQLDFPLTAMLHRGRLRVGGKLVVHGAELVGSQDACSPLEAPDSLMLKIRANSTRVARWDIRLGFYRDPRPFLLPLSSLYSSGGPVGCVDIVVLRSYPTQWMEKKLDGGFVFRSQRAEETEQQRHEQAENRAREILCAKIQAQIEKEEDAGWDKPRSRKRTLCSRDIEKLLDGEELFEAVENDPVYLETCLSEQQREALKKYRQCVCERRQTALQERIRQAVEAEGCPVRKVSPVWKLCVADSRAQPCKNVYMLNIWNPSQDIQSLLKEGCRYKVYQLSTSEGKKLACNTTIQFTATKKTQFQNIQASAEWLCECFQAREVVAFCSLLNPDFQPLCGELDLVGYIILITERQGYSPVVYLVDDQLDFVKVRCFSSLAQQGLEELVKPRALVALTNLQHRTQHSSPICSSIPSLYASDLAMFSTNPKEPHLKEAAAKLRKRVQEQENFFRIAEEKLSKLGHVPSLALPPRTLGLKADAKPDTRTITPHRFVQNTGPFTPLNRVGRNPPTCFSGGDNNKDSKTLKRKRGLDYLCIPTHPPLSPLGTMALLSPRISKTFNPPRRAETPRILKTAQAPTPRSVFKPFEDEWVDDEELAMIDTQALHDGVQTDT</sequence>
<feature type="domain" description="Tower" evidence="7">
    <location>
        <begin position="2425"/>
        <end position="2466"/>
    </location>
</feature>
<dbReference type="PIRSF" id="PIRSF002397">
    <property type="entry name" value="BRCA2"/>
    <property type="match status" value="1"/>
</dbReference>
<dbReference type="SMART" id="SM01341">
    <property type="entry name" value="Tower"/>
    <property type="match status" value="1"/>
</dbReference>
<accession>A0AAY5L0A9</accession>
<dbReference type="PANTHER" id="PTHR11289:SF0">
    <property type="entry name" value="BREAST CANCER TYPE 2 SUSCEPTIBILITY PROTEIN"/>
    <property type="match status" value="1"/>
</dbReference>
<dbReference type="RefSeq" id="XP_019903541.2">
    <property type="nucleotide sequence ID" value="XM_020047982.2"/>
</dbReference>
<reference evidence="8 9" key="1">
    <citation type="submission" date="2020-02" db="EMBL/GenBank/DDBJ databases">
        <title>Esox lucius (northern pike) genome, fEsoLuc1, primary haplotype.</title>
        <authorList>
            <person name="Myers G."/>
            <person name="Karagic N."/>
            <person name="Meyer A."/>
            <person name="Pippel M."/>
            <person name="Reichard M."/>
            <person name="Winkler S."/>
            <person name="Tracey A."/>
            <person name="Sims Y."/>
            <person name="Howe K."/>
            <person name="Rhie A."/>
            <person name="Formenti G."/>
            <person name="Durbin R."/>
            <person name="Fedrigo O."/>
            <person name="Jarvis E.D."/>
        </authorList>
    </citation>
    <scope>NUCLEOTIDE SEQUENCE [LARGE SCALE GENOMIC DNA]</scope>
</reference>
<organism evidence="8 9">
    <name type="scientific">Esox lucius</name>
    <name type="common">Northern pike</name>
    <dbReference type="NCBI Taxonomy" id="8010"/>
    <lineage>
        <taxon>Eukaryota</taxon>
        <taxon>Metazoa</taxon>
        <taxon>Chordata</taxon>
        <taxon>Craniata</taxon>
        <taxon>Vertebrata</taxon>
        <taxon>Euteleostomi</taxon>
        <taxon>Actinopterygii</taxon>
        <taxon>Neopterygii</taxon>
        <taxon>Teleostei</taxon>
        <taxon>Protacanthopterygii</taxon>
        <taxon>Esociformes</taxon>
        <taxon>Esocidae</taxon>
        <taxon>Esox</taxon>
    </lineage>
</organism>
<dbReference type="Pfam" id="PF09104">
    <property type="entry name" value="BRCA-2_OB3"/>
    <property type="match status" value="1"/>
</dbReference>
<evidence type="ECO:0000259" key="7">
    <source>
        <dbReference type="SMART" id="SM01341"/>
    </source>
</evidence>
<dbReference type="PROSITE" id="PS50138">
    <property type="entry name" value="BRCA2_REPEAT"/>
    <property type="match status" value="8"/>
</dbReference>
<dbReference type="CDD" id="cd04493">
    <property type="entry name" value="BRCA2DBD_OB1"/>
    <property type="match status" value="1"/>
</dbReference>
<dbReference type="CTD" id="675"/>
<dbReference type="Pfam" id="PF21318">
    <property type="entry name" value="BRCA2DBD_OB2"/>
    <property type="match status" value="1"/>
</dbReference>
<dbReference type="GO" id="GO:0003677">
    <property type="term" value="F:DNA binding"/>
    <property type="evidence" value="ECO:0007669"/>
    <property type="project" value="UniProtKB-KW"/>
</dbReference>
<evidence type="ECO:0000256" key="2">
    <source>
        <dbReference type="ARBA" id="ARBA00022763"/>
    </source>
</evidence>
<dbReference type="InterPro" id="IPR015187">
    <property type="entry name" value="BRCA2_OB_1"/>
</dbReference>
<evidence type="ECO:0000256" key="1">
    <source>
        <dbReference type="ARBA" id="ARBA00022737"/>
    </source>
</evidence>
<dbReference type="GO" id="GO:0005634">
    <property type="term" value="C:nucleus"/>
    <property type="evidence" value="ECO:0007669"/>
    <property type="project" value="TreeGrafter"/>
</dbReference>
<dbReference type="Pfam" id="PF22687">
    <property type="entry name" value="BRCA2_TR2"/>
    <property type="match status" value="1"/>
</dbReference>
<feature type="region of interest" description="Disordered" evidence="6">
    <location>
        <begin position="2809"/>
        <end position="2840"/>
    </location>
</feature>
<name>A0AAY5L0A9_ESOLU</name>
<keyword evidence="5" id="KW-0234">DNA repair</keyword>
<feature type="region of interest" description="Disordered" evidence="6">
    <location>
        <begin position="1813"/>
        <end position="1841"/>
    </location>
</feature>
<dbReference type="GO" id="GO:0000724">
    <property type="term" value="P:double-strand break repair via homologous recombination"/>
    <property type="evidence" value="ECO:0007669"/>
    <property type="project" value="InterPro"/>
</dbReference>
<keyword evidence="3" id="KW-0238">DNA-binding</keyword>
<proteinExistence type="predicted"/>
<dbReference type="RefSeq" id="XP_019903539.2">
    <property type="nucleotide sequence ID" value="XM_020047980.2"/>
</dbReference>
<dbReference type="InterPro" id="IPR055077">
    <property type="entry name" value="BRCA2_TR2"/>
</dbReference>
<dbReference type="SUPFAM" id="SSF81872">
    <property type="entry name" value="BRCA2 helical domain"/>
    <property type="match status" value="1"/>
</dbReference>
<dbReference type="Pfam" id="PF09169">
    <property type="entry name" value="BRCA-2_helical"/>
    <property type="match status" value="1"/>
</dbReference>
<reference evidence="8" key="3">
    <citation type="submission" date="2025-09" db="UniProtKB">
        <authorList>
            <consortium name="Ensembl"/>
        </authorList>
    </citation>
    <scope>IDENTIFICATION</scope>
</reference>
<dbReference type="SUPFAM" id="SSF81878">
    <property type="entry name" value="BRCA2 tower domain"/>
    <property type="match status" value="1"/>
</dbReference>
<dbReference type="Pfam" id="PF00634">
    <property type="entry name" value="BRCA2"/>
    <property type="match status" value="1"/>
</dbReference>
<dbReference type="PANTHER" id="PTHR11289">
    <property type="entry name" value="BREAST CANCER TYPE 2 SUSCEPTIBILITY PROTEIN BRCA2"/>
    <property type="match status" value="1"/>
</dbReference>
<evidence type="ECO:0000313" key="8">
    <source>
        <dbReference type="Ensembl" id="ENSELUP00000094436.1"/>
    </source>
</evidence>
<reference evidence="8" key="2">
    <citation type="submission" date="2025-08" db="UniProtKB">
        <authorList>
            <consortium name="Ensembl"/>
        </authorList>
    </citation>
    <scope>IDENTIFICATION</scope>
</reference>
<dbReference type="GO" id="GO:0006355">
    <property type="term" value="P:regulation of DNA-templated transcription"/>
    <property type="evidence" value="ECO:0007669"/>
    <property type="project" value="TreeGrafter"/>
</dbReference>
<dbReference type="InterPro" id="IPR002093">
    <property type="entry name" value="BRCA2_repeat"/>
</dbReference>
<keyword evidence="2" id="KW-0227">DNA damage</keyword>
<feature type="region of interest" description="Disordered" evidence="6">
    <location>
        <begin position="34"/>
        <end position="53"/>
    </location>
</feature>
<dbReference type="CDD" id="cd04494">
    <property type="entry name" value="BRCA2DBD_OB2"/>
    <property type="match status" value="1"/>
</dbReference>
<keyword evidence="1" id="KW-0677">Repeat</keyword>
<dbReference type="SUPFAM" id="SSF50249">
    <property type="entry name" value="Nucleic acid-binding proteins"/>
    <property type="match status" value="3"/>
</dbReference>
<feature type="compositionally biased region" description="Basic and acidic residues" evidence="6">
    <location>
        <begin position="35"/>
        <end position="48"/>
    </location>
</feature>
<dbReference type="GeneID" id="105007503"/>
<feature type="region of interest" description="Disordered" evidence="6">
    <location>
        <begin position="436"/>
        <end position="458"/>
    </location>
</feature>
<dbReference type="InterPro" id="IPR048262">
    <property type="entry name" value="BRCA2_OB_2_dom"/>
</dbReference>
<dbReference type="Pfam" id="PF09103">
    <property type="entry name" value="BRCA-2_OB1"/>
    <property type="match status" value="1"/>
</dbReference>
<dbReference type="InterPro" id="IPR015525">
    <property type="entry name" value="BRCA2"/>
</dbReference>